<sequence>MAPVQPTSCESRGSTSLHPRGSRTSEGVGLRALKKTQSYVPSKVPAPKGLEKAKSYVPQKTSDVTRVAKKPEVSEPKELTETQRRWQLLASNRDIRVVKRKPKKVCFGSATSTGRTELVKKDAPGPGEYDLKASQGKCASNFSLQKPRDAPDWLKSAKPDLGPGMYDIKPLLGAGPKYKMSAKRQEPRPNGVPGPGHYNGLEHTIAAALEREAAMYE</sequence>
<dbReference type="Pfam" id="PF07004">
    <property type="entry name" value="SHIPPO-rpt"/>
    <property type="match status" value="1"/>
</dbReference>
<feature type="compositionally biased region" description="Polar residues" evidence="1">
    <location>
        <begin position="1"/>
        <end position="25"/>
    </location>
</feature>
<gene>
    <name evidence="2" type="ORF">NSCI0253_LOCUS44670</name>
</gene>
<name>A0A7S1B075_NOCSC</name>
<dbReference type="AlphaFoldDB" id="A0A7S1B075"/>
<accession>A0A7S1B075</accession>
<evidence type="ECO:0000313" key="2">
    <source>
        <dbReference type="EMBL" id="CAD8870313.1"/>
    </source>
</evidence>
<feature type="region of interest" description="Disordered" evidence="1">
    <location>
        <begin position="177"/>
        <end position="199"/>
    </location>
</feature>
<reference evidence="2" key="1">
    <citation type="submission" date="2021-01" db="EMBL/GenBank/DDBJ databases">
        <authorList>
            <person name="Corre E."/>
            <person name="Pelletier E."/>
            <person name="Niang G."/>
            <person name="Scheremetjew M."/>
            <person name="Finn R."/>
            <person name="Kale V."/>
            <person name="Holt S."/>
            <person name="Cochrane G."/>
            <person name="Meng A."/>
            <person name="Brown T."/>
            <person name="Cohen L."/>
        </authorList>
    </citation>
    <scope>NUCLEOTIDE SEQUENCE</scope>
</reference>
<evidence type="ECO:0000256" key="1">
    <source>
        <dbReference type="SAM" id="MobiDB-lite"/>
    </source>
</evidence>
<feature type="region of interest" description="Disordered" evidence="1">
    <location>
        <begin position="1"/>
        <end position="76"/>
    </location>
</feature>
<proteinExistence type="predicted"/>
<dbReference type="InterPro" id="IPR010736">
    <property type="entry name" value="SHIPPO-rpt"/>
</dbReference>
<protein>
    <submittedName>
        <fullName evidence="2">Uncharacterized protein</fullName>
    </submittedName>
</protein>
<dbReference type="EMBL" id="HBFQ01063122">
    <property type="protein sequence ID" value="CAD8870313.1"/>
    <property type="molecule type" value="Transcribed_RNA"/>
</dbReference>
<organism evidence="2">
    <name type="scientific">Noctiluca scintillans</name>
    <name type="common">Sea sparkle</name>
    <name type="synonym">Red tide dinoflagellate</name>
    <dbReference type="NCBI Taxonomy" id="2966"/>
    <lineage>
        <taxon>Eukaryota</taxon>
        <taxon>Sar</taxon>
        <taxon>Alveolata</taxon>
        <taxon>Dinophyceae</taxon>
        <taxon>Noctilucales</taxon>
        <taxon>Noctilucaceae</taxon>
        <taxon>Noctiluca</taxon>
    </lineage>
</organism>